<gene>
    <name evidence="7 10" type="primary">nusA</name>
    <name evidence="10" type="ORF">AMD02_07910</name>
</gene>
<feature type="region of interest" description="Disordered" evidence="8">
    <location>
        <begin position="354"/>
        <end position="382"/>
    </location>
</feature>
<dbReference type="Pfam" id="PF08529">
    <property type="entry name" value="NusA_N"/>
    <property type="match status" value="1"/>
</dbReference>
<evidence type="ECO:0000256" key="6">
    <source>
        <dbReference type="ARBA" id="ARBA00023163"/>
    </source>
</evidence>
<dbReference type="PATRIC" id="fig|136160.3.peg.1910"/>
<evidence type="ECO:0000256" key="1">
    <source>
        <dbReference type="ARBA" id="ARBA00022472"/>
    </source>
</evidence>
<feature type="domain" description="S1 motif" evidence="9">
    <location>
        <begin position="135"/>
        <end position="199"/>
    </location>
</feature>
<dbReference type="GO" id="GO:0003700">
    <property type="term" value="F:DNA-binding transcription factor activity"/>
    <property type="evidence" value="ECO:0007669"/>
    <property type="project" value="InterPro"/>
</dbReference>
<dbReference type="InterPro" id="IPR013735">
    <property type="entry name" value="TF_NusA_N"/>
</dbReference>
<dbReference type="FunFam" id="3.30.300.20:FF:000002">
    <property type="entry name" value="Transcription termination/antitermination protein NusA"/>
    <property type="match status" value="1"/>
</dbReference>
<keyword evidence="2 7" id="KW-0963">Cytoplasm</keyword>
<keyword evidence="6 7" id="KW-0804">Transcription</keyword>
<dbReference type="SUPFAM" id="SSF54814">
    <property type="entry name" value="Prokaryotic type KH domain (KH-domain type II)"/>
    <property type="match status" value="2"/>
</dbReference>
<dbReference type="InterPro" id="IPR025249">
    <property type="entry name" value="TF_NusA_KH_1st"/>
</dbReference>
<organism evidence="10">
    <name type="scientific">Halalkalibacterium halodurans</name>
    <name type="common">Bacillus halodurans</name>
    <dbReference type="NCBI Taxonomy" id="86665"/>
    <lineage>
        <taxon>Bacteria</taxon>
        <taxon>Bacillati</taxon>
        <taxon>Bacillota</taxon>
        <taxon>Bacilli</taxon>
        <taxon>Bacillales</taxon>
        <taxon>Bacillaceae</taxon>
        <taxon>Halalkalibacterium (ex Joshi et al. 2022)</taxon>
    </lineage>
</organism>
<dbReference type="CDD" id="cd04455">
    <property type="entry name" value="S1_NusA"/>
    <property type="match status" value="1"/>
</dbReference>
<reference evidence="10" key="1">
    <citation type="submission" date="2015-08" db="EMBL/GenBank/DDBJ databases">
        <title>Complete DNA Sequence of Pseudomonas syringae pv. actinidiae, the Causal Agent of Kiwifruit Canker Disease.</title>
        <authorList>
            <person name="Rikkerink E.H.A."/>
            <person name="Fineran P.C."/>
        </authorList>
    </citation>
    <scope>NUCLEOTIDE SEQUENCE</scope>
    <source>
        <strain evidence="10">DSM 13666</strain>
    </source>
</reference>
<keyword evidence="1 7" id="KW-0806">Transcription termination</keyword>
<evidence type="ECO:0000256" key="7">
    <source>
        <dbReference type="HAMAP-Rule" id="MF_00945"/>
    </source>
</evidence>
<evidence type="ECO:0000259" key="9">
    <source>
        <dbReference type="PROSITE" id="PS50126"/>
    </source>
</evidence>
<dbReference type="AlphaFoldDB" id="A0A0M0KJ49"/>
<dbReference type="PANTHER" id="PTHR22648:SF0">
    <property type="entry name" value="TRANSCRIPTION TERMINATION_ANTITERMINATION PROTEIN NUSA"/>
    <property type="match status" value="1"/>
</dbReference>
<dbReference type="InterPro" id="IPR010213">
    <property type="entry name" value="TF_NusA"/>
</dbReference>
<name>A0A0M0KJ49_ALKHA</name>
<dbReference type="CDD" id="cd02134">
    <property type="entry name" value="KH-II_NusA_rpt1"/>
    <property type="match status" value="1"/>
</dbReference>
<keyword evidence="10" id="KW-0648">Protein biosynthesis</keyword>
<dbReference type="Gene3D" id="3.30.300.20">
    <property type="match status" value="2"/>
</dbReference>
<comment type="subunit">
    <text evidence="7">Monomer. Binds directly to the core enzyme of the DNA-dependent RNA polymerase and to nascent RNA.</text>
</comment>
<dbReference type="InterPro" id="IPR030842">
    <property type="entry name" value="TF_NusA_bacterial"/>
</dbReference>
<dbReference type="InterPro" id="IPR036555">
    <property type="entry name" value="NusA_N_sf"/>
</dbReference>
<dbReference type="HAMAP" id="MF_00945_B">
    <property type="entry name" value="NusA_B"/>
    <property type="match status" value="1"/>
</dbReference>
<dbReference type="FunFam" id="2.40.50.140:FF:000058">
    <property type="entry name" value="Transcription termination/antitermination protein NusA"/>
    <property type="match status" value="1"/>
</dbReference>
<evidence type="ECO:0000256" key="3">
    <source>
        <dbReference type="ARBA" id="ARBA00022814"/>
    </source>
</evidence>
<evidence type="ECO:0000256" key="8">
    <source>
        <dbReference type="SAM" id="MobiDB-lite"/>
    </source>
</evidence>
<dbReference type="GO" id="GO:0005829">
    <property type="term" value="C:cytosol"/>
    <property type="evidence" value="ECO:0007669"/>
    <property type="project" value="TreeGrafter"/>
</dbReference>
<dbReference type="GO" id="GO:0006353">
    <property type="term" value="P:DNA-templated transcription termination"/>
    <property type="evidence" value="ECO:0007669"/>
    <property type="project" value="UniProtKB-UniRule"/>
</dbReference>
<dbReference type="InterPro" id="IPR004087">
    <property type="entry name" value="KH_dom"/>
</dbReference>
<dbReference type="EMBL" id="LILD01000001">
    <property type="protein sequence ID" value="KOO38799.1"/>
    <property type="molecule type" value="Genomic_DNA"/>
</dbReference>
<evidence type="ECO:0000313" key="10">
    <source>
        <dbReference type="EMBL" id="KOO38799.1"/>
    </source>
</evidence>
<keyword evidence="5 7" id="KW-0805">Transcription regulation</keyword>
<dbReference type="Pfam" id="PF00575">
    <property type="entry name" value="S1"/>
    <property type="match status" value="1"/>
</dbReference>
<dbReference type="SMART" id="SM00316">
    <property type="entry name" value="S1"/>
    <property type="match status" value="1"/>
</dbReference>
<keyword evidence="3 7" id="KW-0889">Transcription antitermination</keyword>
<dbReference type="CDD" id="cd22529">
    <property type="entry name" value="KH-II_NusA_rpt2"/>
    <property type="match status" value="1"/>
</dbReference>
<dbReference type="InterPro" id="IPR012340">
    <property type="entry name" value="NA-bd_OB-fold"/>
</dbReference>
<dbReference type="PANTHER" id="PTHR22648">
    <property type="entry name" value="TRANSCRIPTION TERMINATION FACTOR NUSA"/>
    <property type="match status" value="1"/>
</dbReference>
<keyword evidence="4 7" id="KW-0694">RNA-binding</keyword>
<dbReference type="PROSITE" id="PS50084">
    <property type="entry name" value="KH_TYPE_1"/>
    <property type="match status" value="1"/>
</dbReference>
<dbReference type="FunFam" id="3.30.1480.10:FF:000002">
    <property type="entry name" value="Transcription termination/antitermination protein NusA"/>
    <property type="match status" value="1"/>
</dbReference>
<dbReference type="GO" id="GO:0003723">
    <property type="term" value="F:RNA binding"/>
    <property type="evidence" value="ECO:0007669"/>
    <property type="project" value="UniProtKB-UniRule"/>
</dbReference>
<dbReference type="InterPro" id="IPR009019">
    <property type="entry name" value="KH_sf_prok-type"/>
</dbReference>
<accession>A0A0M0KJ49</accession>
<dbReference type="Pfam" id="PF13184">
    <property type="entry name" value="KH_NusA_1st"/>
    <property type="match status" value="1"/>
</dbReference>
<dbReference type="PROSITE" id="PS50126">
    <property type="entry name" value="S1"/>
    <property type="match status" value="1"/>
</dbReference>
<dbReference type="InterPro" id="IPR003029">
    <property type="entry name" value="S1_domain"/>
</dbReference>
<sequence length="382" mass="42912">MNSEFMDALTTLEKEKGISKEVIIEAIEAALISGYKRNFNQAQNVRVDVNRENGSIRVFARKEVVEEVFDARLEISLDEAKGINPNYEVDDVVEIEVTPKDFGRIAAQTAKQVVTQRVREAERGIIYADFIDREEDIMTGIVQRRDNRFIYVDLGKVEALLPLSEQMPNESYRHNDRIKAYITKVEKTTKGPQIMISRTHPGLLKRLFELEVPEIYDGTVELKSVAREAGDRSKISVHAENPEVDPVGACVGPKGSRVQTIVNELKGEKIDIVRWSEDPVEYVANALSPSKVVKVNVNEEEKTTQVIVPDYQLSLAIGKRGQNARLAAKLTGWKIDIKSESEAQELGLLEDEAASHETLVLDQETADQPEATVETSKNHEEE</sequence>
<comment type="function">
    <text evidence="7">Participates in both transcription termination and antitermination.</text>
</comment>
<evidence type="ECO:0000256" key="5">
    <source>
        <dbReference type="ARBA" id="ARBA00023015"/>
    </source>
</evidence>
<dbReference type="Pfam" id="PF26594">
    <property type="entry name" value="KH_NusA_2nd"/>
    <property type="match status" value="1"/>
</dbReference>
<dbReference type="FunFam" id="3.30.300.20:FF:000005">
    <property type="entry name" value="Transcription termination/antitermination protein NusA"/>
    <property type="match status" value="1"/>
</dbReference>
<dbReference type="RefSeq" id="WP_053430968.1">
    <property type="nucleotide sequence ID" value="NZ_CP040441.1"/>
</dbReference>
<dbReference type="GO" id="GO:0031564">
    <property type="term" value="P:transcription antitermination"/>
    <property type="evidence" value="ECO:0007669"/>
    <property type="project" value="UniProtKB-UniRule"/>
</dbReference>
<dbReference type="NCBIfam" id="TIGR01953">
    <property type="entry name" value="NusA"/>
    <property type="match status" value="1"/>
</dbReference>
<dbReference type="InterPro" id="IPR058582">
    <property type="entry name" value="KH_NusA_2nd"/>
</dbReference>
<dbReference type="GeneID" id="87597936"/>
<evidence type="ECO:0000256" key="4">
    <source>
        <dbReference type="ARBA" id="ARBA00022884"/>
    </source>
</evidence>
<dbReference type="SMART" id="SM00322">
    <property type="entry name" value="KH"/>
    <property type="match status" value="2"/>
</dbReference>
<keyword evidence="10" id="KW-0251">Elongation factor</keyword>
<protein>
    <recommendedName>
        <fullName evidence="7">Transcription termination/antitermination protein NusA</fullName>
    </recommendedName>
</protein>
<evidence type="ECO:0000256" key="2">
    <source>
        <dbReference type="ARBA" id="ARBA00022490"/>
    </source>
</evidence>
<dbReference type="Gene3D" id="2.40.50.140">
    <property type="entry name" value="Nucleic acid-binding proteins"/>
    <property type="match status" value="1"/>
</dbReference>
<comment type="caution">
    <text evidence="10">The sequence shown here is derived from an EMBL/GenBank/DDBJ whole genome shotgun (WGS) entry which is preliminary data.</text>
</comment>
<dbReference type="Gene3D" id="3.30.1480.10">
    <property type="entry name" value="NusA, N-terminal domain"/>
    <property type="match status" value="1"/>
</dbReference>
<dbReference type="InterPro" id="IPR015946">
    <property type="entry name" value="KH_dom-like_a/b"/>
</dbReference>
<proteinExistence type="inferred from homology"/>
<dbReference type="SUPFAM" id="SSF50249">
    <property type="entry name" value="Nucleic acid-binding proteins"/>
    <property type="match status" value="1"/>
</dbReference>
<comment type="subcellular location">
    <subcellularLocation>
        <location evidence="7">Cytoplasm</location>
    </subcellularLocation>
</comment>
<dbReference type="SUPFAM" id="SSF69705">
    <property type="entry name" value="Transcription factor NusA, N-terminal domain"/>
    <property type="match status" value="1"/>
</dbReference>
<comment type="similarity">
    <text evidence="7">Belongs to the NusA family.</text>
</comment>
<dbReference type="GO" id="GO:0003746">
    <property type="term" value="F:translation elongation factor activity"/>
    <property type="evidence" value="ECO:0007669"/>
    <property type="project" value="UniProtKB-KW"/>
</dbReference>